<dbReference type="InterPro" id="IPR014717">
    <property type="entry name" value="Transl_elong_EF1B/ribsomal_bS6"/>
</dbReference>
<dbReference type="InterPro" id="IPR007445">
    <property type="entry name" value="PilO"/>
</dbReference>
<feature type="transmembrane region" description="Helical" evidence="1">
    <location>
        <begin position="6"/>
        <end position="27"/>
    </location>
</feature>
<proteinExistence type="predicted"/>
<dbReference type="AlphaFoldDB" id="A0A1F5PX46"/>
<dbReference type="Gene3D" id="3.30.70.60">
    <property type="match status" value="1"/>
</dbReference>
<comment type="caution">
    <text evidence="2">The sequence shown here is derived from an EMBL/GenBank/DDBJ whole genome shotgun (WGS) entry which is preliminary data.</text>
</comment>
<evidence type="ECO:0008006" key="4">
    <source>
        <dbReference type="Google" id="ProtNLM"/>
    </source>
</evidence>
<protein>
    <recommendedName>
        <fullName evidence="4">Pilus assembly protein PilO</fullName>
    </recommendedName>
</protein>
<dbReference type="Proteomes" id="UP000177281">
    <property type="component" value="Unassembled WGS sequence"/>
</dbReference>
<evidence type="ECO:0000313" key="3">
    <source>
        <dbReference type="Proteomes" id="UP000177281"/>
    </source>
</evidence>
<gene>
    <name evidence="2" type="ORF">A3B10_02505</name>
</gene>
<keyword evidence="1" id="KW-0812">Transmembrane</keyword>
<accession>A0A1F5PX46</accession>
<evidence type="ECO:0000313" key="2">
    <source>
        <dbReference type="EMBL" id="OGE94501.1"/>
    </source>
</evidence>
<organism evidence="2 3">
    <name type="scientific">Candidatus Doudnabacteria bacterium RIFCSPLOWO2_01_FULL_44_21</name>
    <dbReference type="NCBI Taxonomy" id="1817841"/>
    <lineage>
        <taxon>Bacteria</taxon>
        <taxon>Candidatus Doudnaibacteriota</taxon>
    </lineage>
</organism>
<dbReference type="STRING" id="1817841.A3B10_02505"/>
<dbReference type="Pfam" id="PF04350">
    <property type="entry name" value="PilO"/>
    <property type="match status" value="1"/>
</dbReference>
<name>A0A1F5PX46_9BACT</name>
<dbReference type="EMBL" id="MFFB01000016">
    <property type="protein sequence ID" value="OGE94501.1"/>
    <property type="molecule type" value="Genomic_DNA"/>
</dbReference>
<dbReference type="GO" id="GO:0043683">
    <property type="term" value="P:type IV pilus assembly"/>
    <property type="evidence" value="ECO:0007669"/>
    <property type="project" value="InterPro"/>
</dbReference>
<reference evidence="2 3" key="1">
    <citation type="journal article" date="2016" name="Nat. Commun.">
        <title>Thousands of microbial genomes shed light on interconnected biogeochemical processes in an aquifer system.</title>
        <authorList>
            <person name="Anantharaman K."/>
            <person name="Brown C.T."/>
            <person name="Hug L.A."/>
            <person name="Sharon I."/>
            <person name="Castelle C.J."/>
            <person name="Probst A.J."/>
            <person name="Thomas B.C."/>
            <person name="Singh A."/>
            <person name="Wilkins M.J."/>
            <person name="Karaoz U."/>
            <person name="Brodie E.L."/>
            <person name="Williams K.H."/>
            <person name="Hubbard S.S."/>
            <person name="Banfield J.F."/>
        </authorList>
    </citation>
    <scope>NUCLEOTIDE SEQUENCE [LARGE SCALE GENOMIC DNA]</scope>
</reference>
<keyword evidence="1" id="KW-0472">Membrane</keyword>
<keyword evidence="1" id="KW-1133">Transmembrane helix</keyword>
<sequence length="182" mass="20116">MALPTLKSRTILGIILLIILFGLGYFFTTPQWHKYQAAKAQLKMTEDQNAQLTQTLSHVQAFLDSFRSHQQEAAIAGLALPVEDPDYANFVSSIGDLSAASGIAIENLSVNSNLGTGEELATNSIQVQRISFAANGSYPSFKDFMLRLENHLRLVDIEKINLSSDDSGKAQFDVILKTYYQK</sequence>
<evidence type="ECO:0000256" key="1">
    <source>
        <dbReference type="SAM" id="Phobius"/>
    </source>
</evidence>
<dbReference type="GO" id="GO:0043107">
    <property type="term" value="P:type IV pilus-dependent motility"/>
    <property type="evidence" value="ECO:0007669"/>
    <property type="project" value="InterPro"/>
</dbReference>